<dbReference type="EMBL" id="JAJJMA010038241">
    <property type="protein sequence ID" value="MCL7024781.1"/>
    <property type="molecule type" value="Genomic_DNA"/>
</dbReference>
<proteinExistence type="predicted"/>
<protein>
    <recommendedName>
        <fullName evidence="3">AT-rich interactive domain-containing protein 2</fullName>
    </recommendedName>
</protein>
<sequence>GEDGSLCKPQGGGERIINGTELADEAHKVIETHIPAVIPRFTRVSSSTSIEASTLDEAGKLSFFPEVSEAGCSTRGDSVLHDELYTALLNSPPQKLVPVGSDHQAIIPQCTGSNHDSNWEKLVGTCLLPMPDSEALCSSDDIGKGRSDNCLCSDKGGIRCVQHHIYEARCKLKESIGLELFEKLGFYEMGEIVARKWTQDEQQLFQKIVFANPASEGKNYWAQLSEAFPSRSMMDLVSYYFNVFMLRRRAEQNRLEIKQIAHCNNFFQNAYSS</sequence>
<comment type="caution">
    <text evidence="1">The sequence shown here is derived from an EMBL/GenBank/DDBJ whole genome shotgun (WGS) entry which is preliminary data.</text>
</comment>
<keyword evidence="2" id="KW-1185">Reference proteome</keyword>
<dbReference type="Gene3D" id="1.10.10.60">
    <property type="entry name" value="Homeodomain-like"/>
    <property type="match status" value="1"/>
</dbReference>
<dbReference type="PANTHER" id="PTHR46872">
    <property type="entry name" value="DNA BINDING PROTEIN"/>
    <property type="match status" value="1"/>
</dbReference>
<dbReference type="PANTHER" id="PTHR46872:SF10">
    <property type="entry name" value="MYB-LIKE DOMAIN-CONTAINING PROTEIN"/>
    <property type="match status" value="1"/>
</dbReference>
<dbReference type="AlphaFoldDB" id="A0AA41RUQ5"/>
<dbReference type="Proteomes" id="UP001177140">
    <property type="component" value="Unassembled WGS sequence"/>
</dbReference>
<evidence type="ECO:0000313" key="2">
    <source>
        <dbReference type="Proteomes" id="UP001177140"/>
    </source>
</evidence>
<feature type="non-terminal residue" evidence="1">
    <location>
        <position position="1"/>
    </location>
</feature>
<accession>A0AA41RUQ5</accession>
<gene>
    <name evidence="1" type="ORF">MKW94_020676</name>
</gene>
<evidence type="ECO:0000313" key="1">
    <source>
        <dbReference type="EMBL" id="MCL7024781.1"/>
    </source>
</evidence>
<name>A0AA41RUQ5_PAPNU</name>
<organism evidence="1 2">
    <name type="scientific">Papaver nudicaule</name>
    <name type="common">Iceland poppy</name>
    <dbReference type="NCBI Taxonomy" id="74823"/>
    <lineage>
        <taxon>Eukaryota</taxon>
        <taxon>Viridiplantae</taxon>
        <taxon>Streptophyta</taxon>
        <taxon>Embryophyta</taxon>
        <taxon>Tracheophyta</taxon>
        <taxon>Spermatophyta</taxon>
        <taxon>Magnoliopsida</taxon>
        <taxon>Ranunculales</taxon>
        <taxon>Papaveraceae</taxon>
        <taxon>Papaveroideae</taxon>
        <taxon>Papaver</taxon>
    </lineage>
</organism>
<dbReference type="CDD" id="cd00167">
    <property type="entry name" value="SANT"/>
    <property type="match status" value="1"/>
</dbReference>
<dbReference type="SUPFAM" id="SSF46689">
    <property type="entry name" value="Homeodomain-like"/>
    <property type="match status" value="1"/>
</dbReference>
<evidence type="ECO:0008006" key="3">
    <source>
        <dbReference type="Google" id="ProtNLM"/>
    </source>
</evidence>
<dbReference type="InterPro" id="IPR009057">
    <property type="entry name" value="Homeodomain-like_sf"/>
</dbReference>
<reference evidence="1" key="1">
    <citation type="submission" date="2022-03" db="EMBL/GenBank/DDBJ databases">
        <title>A functionally conserved STORR gene fusion in Papaver species that diverged 16.8 million years ago.</title>
        <authorList>
            <person name="Catania T."/>
        </authorList>
    </citation>
    <scope>NUCLEOTIDE SEQUENCE</scope>
    <source>
        <strain evidence="1">S-191538</strain>
    </source>
</reference>
<feature type="non-terminal residue" evidence="1">
    <location>
        <position position="273"/>
    </location>
</feature>
<dbReference type="InterPro" id="IPR001005">
    <property type="entry name" value="SANT/Myb"/>
</dbReference>